<comment type="caution">
    <text evidence="10">The sequence shown here is derived from an EMBL/GenBank/DDBJ whole genome shotgun (WGS) entry which is preliminary data.</text>
</comment>
<dbReference type="FunFam" id="3.30.200.20:FF:000358">
    <property type="entry name" value="Tau tubulin kinase 2b"/>
    <property type="match status" value="1"/>
</dbReference>
<dbReference type="OrthoDB" id="5979581at2759"/>
<evidence type="ECO:0000259" key="9">
    <source>
        <dbReference type="PROSITE" id="PS50011"/>
    </source>
</evidence>
<keyword evidence="1" id="KW-0723">Serine/threonine-protein kinase</keyword>
<dbReference type="InterPro" id="IPR047916">
    <property type="entry name" value="TTBK_Asator-like_STKc"/>
</dbReference>
<accession>A0A7I8VBK6</accession>
<evidence type="ECO:0000313" key="11">
    <source>
        <dbReference type="Proteomes" id="UP000549394"/>
    </source>
</evidence>
<feature type="region of interest" description="Disordered" evidence="8">
    <location>
        <begin position="596"/>
        <end position="651"/>
    </location>
</feature>
<dbReference type="InterPro" id="IPR017441">
    <property type="entry name" value="Protein_kinase_ATP_BS"/>
</dbReference>
<dbReference type="Pfam" id="PF00069">
    <property type="entry name" value="Pkinase"/>
    <property type="match status" value="1"/>
</dbReference>
<dbReference type="AlphaFoldDB" id="A0A7I8VBK6"/>
<dbReference type="SUPFAM" id="SSF56112">
    <property type="entry name" value="Protein kinase-like (PK-like)"/>
    <property type="match status" value="1"/>
</dbReference>
<evidence type="ECO:0000256" key="8">
    <source>
        <dbReference type="SAM" id="MobiDB-lite"/>
    </source>
</evidence>
<dbReference type="PANTHER" id="PTHR11909">
    <property type="entry name" value="CASEIN KINASE-RELATED"/>
    <property type="match status" value="1"/>
</dbReference>
<evidence type="ECO:0000256" key="6">
    <source>
        <dbReference type="ARBA" id="ARBA00061588"/>
    </source>
</evidence>
<evidence type="ECO:0000256" key="4">
    <source>
        <dbReference type="ARBA" id="ARBA00022777"/>
    </source>
</evidence>
<evidence type="ECO:0000256" key="7">
    <source>
        <dbReference type="PROSITE-ProRule" id="PRU10141"/>
    </source>
</evidence>
<dbReference type="SMART" id="SM00220">
    <property type="entry name" value="S_TKc"/>
    <property type="match status" value="1"/>
</dbReference>
<dbReference type="Gene3D" id="1.10.510.10">
    <property type="entry name" value="Transferase(Phosphotransferase) domain 1"/>
    <property type="match status" value="1"/>
</dbReference>
<dbReference type="Gene3D" id="3.10.450.50">
    <property type="match status" value="1"/>
</dbReference>
<protein>
    <submittedName>
        <fullName evidence="10">DgyrCDS2889</fullName>
    </submittedName>
</protein>
<dbReference type="GO" id="GO:0015630">
    <property type="term" value="C:microtubule cytoskeleton"/>
    <property type="evidence" value="ECO:0007669"/>
    <property type="project" value="UniProtKB-ARBA"/>
</dbReference>
<dbReference type="PROSITE" id="PS50011">
    <property type="entry name" value="PROTEIN_KINASE_DOM"/>
    <property type="match status" value="1"/>
</dbReference>
<keyword evidence="4" id="KW-0418">Kinase</keyword>
<dbReference type="InterPro" id="IPR011009">
    <property type="entry name" value="Kinase-like_dom_sf"/>
</dbReference>
<feature type="compositionally biased region" description="Polar residues" evidence="8">
    <location>
        <begin position="465"/>
        <end position="517"/>
    </location>
</feature>
<dbReference type="GO" id="GO:0005524">
    <property type="term" value="F:ATP binding"/>
    <property type="evidence" value="ECO:0007669"/>
    <property type="project" value="UniProtKB-UniRule"/>
</dbReference>
<comment type="similarity">
    <text evidence="6">Belongs to the protein kinase superfamily. CK1 Ser/Thr protein kinase family.</text>
</comment>
<evidence type="ECO:0000256" key="2">
    <source>
        <dbReference type="ARBA" id="ARBA00022679"/>
    </source>
</evidence>
<keyword evidence="2" id="KW-0808">Transferase</keyword>
<dbReference type="InterPro" id="IPR050235">
    <property type="entry name" value="CK1_Ser-Thr_kinase"/>
</dbReference>
<feature type="binding site" evidence="7">
    <location>
        <position position="53"/>
    </location>
    <ligand>
        <name>ATP</name>
        <dbReference type="ChEBI" id="CHEBI:30616"/>
    </ligand>
</feature>
<dbReference type="GO" id="GO:0004674">
    <property type="term" value="F:protein serine/threonine kinase activity"/>
    <property type="evidence" value="ECO:0007669"/>
    <property type="project" value="UniProtKB-KW"/>
</dbReference>
<keyword evidence="3 7" id="KW-0547">Nucleotide-binding</keyword>
<evidence type="ECO:0000313" key="10">
    <source>
        <dbReference type="EMBL" id="CAD5113724.1"/>
    </source>
</evidence>
<dbReference type="SUPFAM" id="SSF54427">
    <property type="entry name" value="NTF2-like"/>
    <property type="match status" value="1"/>
</dbReference>
<feature type="domain" description="Protein kinase" evidence="9">
    <location>
        <begin position="24"/>
        <end position="287"/>
    </location>
</feature>
<evidence type="ECO:0000256" key="1">
    <source>
        <dbReference type="ARBA" id="ARBA00022527"/>
    </source>
</evidence>
<dbReference type="FunFam" id="1.10.510.10:FF:000481">
    <property type="entry name" value="Asator, isoform D"/>
    <property type="match status" value="1"/>
</dbReference>
<name>A0A7I8VBK6_9ANNE</name>
<sequence length="937" mass="107302">MADNAGSSSEEDLLKPSQKIKERWEIVQKIGGGGFGEIYESIDLNTKEIVALKLESAKQTKQVLKMEVAVLKKLQGKKHICKFVGCGRNEKFNYLVMSLQGKNLAELRRSTIKGQFSISTTVRVAYQIIQAIEAIHSAGFLHRDIKPSNFAMGKTPETKRIVYMLDFGLARQFTNNKGDIRAPRTAAGFRGTVRYASINAHQSREMGRQDDLWSWFYMVVEFVMGGLPWRKLKDKDQVGHMKEKYDHKTFLKYLPSEFVDILKHIEQLKYHDKPDYDHISEKLQSILLRKSISFQESYDWENTSGTLLLQVNNKKDPIFERGQHFGGLENLRMTPKTSVQSLFKQDNYNVTKPGQALTGNLKQTPRIGSRLKMQINDDKKSSHIEVGYELIKTDDKDSDEIIITPVIRRSFPVRSPANDNPTTTVNKNSDVKALKNALFNNILSQQLIRSTTSDHRHNLIPAKPQYSSNTQLSSAASFNNHDSLPNHNNCSPNRQGITSNNIKSSTTETTVQKSSLLNPMDSMKITKLDDELDENHNKSKRYEDKSFLTAAIADDNGTKTAPFTGLSHTSIFEDDSEIIKQNNKSGSANSLLKLREKLKRPERNDGNSAKLQQTEKYREPLKAMLLQNKAKNSSDNRSISSYYSTDEESKYQTNLRRNKSLENFAKCLMEVEERLLKQLVSMSNGHSALDNTVNYSNDKIKEAREELERMKKEFGFCEPDRGDLDDETIVWRTMKPDYTLANLLYFKGKTQNHKENSLELIVENAVKLWEMEASHKVDINQWTSINTEKYTVQANGGKVYDKFESSEMGNYNWLMRDVEKRLYDSNQTFESSHNLFRSAFPDGFAWEVLEVYTGPPKIAFSWRHWANFVGEFEGKQGNGELLEMFGFSIIEVQEDLKILKIEVYFKPELFLKALRGDIKPADVKNSFSGCPFQQKIN</sequence>
<evidence type="ECO:0000256" key="3">
    <source>
        <dbReference type="ARBA" id="ARBA00022741"/>
    </source>
</evidence>
<dbReference type="InterPro" id="IPR032710">
    <property type="entry name" value="NTF2-like_dom_sf"/>
</dbReference>
<dbReference type="InterPro" id="IPR000719">
    <property type="entry name" value="Prot_kinase_dom"/>
</dbReference>
<dbReference type="PROSITE" id="PS00107">
    <property type="entry name" value="PROTEIN_KINASE_ATP"/>
    <property type="match status" value="1"/>
</dbReference>
<gene>
    <name evidence="10" type="ORF">DGYR_LOCUS2668</name>
</gene>
<feature type="compositionally biased region" description="Basic and acidic residues" evidence="8">
    <location>
        <begin position="596"/>
        <end position="605"/>
    </location>
</feature>
<dbReference type="Proteomes" id="UP000549394">
    <property type="component" value="Unassembled WGS sequence"/>
</dbReference>
<feature type="compositionally biased region" description="Low complexity" evidence="8">
    <location>
        <begin position="633"/>
        <end position="644"/>
    </location>
</feature>
<evidence type="ECO:0000256" key="5">
    <source>
        <dbReference type="ARBA" id="ARBA00022840"/>
    </source>
</evidence>
<dbReference type="EMBL" id="CAJFCJ010000004">
    <property type="protein sequence ID" value="CAD5113724.1"/>
    <property type="molecule type" value="Genomic_DNA"/>
</dbReference>
<feature type="region of interest" description="Disordered" evidence="8">
    <location>
        <begin position="458"/>
        <end position="521"/>
    </location>
</feature>
<organism evidence="10 11">
    <name type="scientific">Dimorphilus gyrociliatus</name>
    <dbReference type="NCBI Taxonomy" id="2664684"/>
    <lineage>
        <taxon>Eukaryota</taxon>
        <taxon>Metazoa</taxon>
        <taxon>Spiralia</taxon>
        <taxon>Lophotrochozoa</taxon>
        <taxon>Annelida</taxon>
        <taxon>Polychaeta</taxon>
        <taxon>Polychaeta incertae sedis</taxon>
        <taxon>Dinophilidae</taxon>
        <taxon>Dimorphilus</taxon>
    </lineage>
</organism>
<dbReference type="CDD" id="cd14017">
    <property type="entry name" value="STKc_TTBK"/>
    <property type="match status" value="1"/>
</dbReference>
<keyword evidence="5 7" id="KW-0067">ATP-binding</keyword>
<keyword evidence="11" id="KW-1185">Reference proteome</keyword>
<reference evidence="10 11" key="1">
    <citation type="submission" date="2020-08" db="EMBL/GenBank/DDBJ databases">
        <authorList>
            <person name="Hejnol A."/>
        </authorList>
    </citation>
    <scope>NUCLEOTIDE SEQUENCE [LARGE SCALE GENOMIC DNA]</scope>
</reference>
<proteinExistence type="inferred from homology"/>